<evidence type="ECO:0000313" key="2">
    <source>
        <dbReference type="Proteomes" id="UP000002168"/>
    </source>
</evidence>
<accession>B1KES4</accession>
<sequence length="382" mass="44356" precursor="true">MNYTITALFLMVFALSGCQSTQNSNVSNNLYQADNRADSGRLSSLSFIHRQGALMAETFNQDKENAFYDWWDREHLLSYAHDRYPELTLSEEESFYRTVRTKFSNQINGTEMWRFEGVQGDNLVFSAYLTELPITVLIEYKYLQNIGQRELVVVNWRMLHHLTSGLDAYSSYLHNSEVLNQSGYFDLIQSAVNGIKKTEREVSELFDSLPEALKKDPTLLNDFLWASLEVVPNPSAEFFRQTYPYVPSLTPENSAFWGYLYMLQDDLEQFKYVRSMAMANLGYIQTNYALVGVLYSLQQQDYDYAFEQFSHYIKAQPNDAIAYAIYLNNLIDLGLHERASQVYQALRLQFNLELVPEDFVEVDPDKLSAFFYSDAMQKVSRL</sequence>
<evidence type="ECO:0000313" key="1">
    <source>
        <dbReference type="EMBL" id="ACA88089.1"/>
    </source>
</evidence>
<dbReference type="KEGG" id="swd:Swoo_3830"/>
<dbReference type="STRING" id="392500.Swoo_3830"/>
<organism evidence="1 2">
    <name type="scientific">Shewanella woodyi (strain ATCC 51908 / MS32)</name>
    <dbReference type="NCBI Taxonomy" id="392500"/>
    <lineage>
        <taxon>Bacteria</taxon>
        <taxon>Pseudomonadati</taxon>
        <taxon>Pseudomonadota</taxon>
        <taxon>Gammaproteobacteria</taxon>
        <taxon>Alteromonadales</taxon>
        <taxon>Shewanellaceae</taxon>
        <taxon>Shewanella</taxon>
    </lineage>
</organism>
<gene>
    <name evidence="1" type="ordered locus">Swoo_3830</name>
</gene>
<dbReference type="HOGENOM" id="CLU_719426_0_0_6"/>
<name>B1KES4_SHEWM</name>
<dbReference type="AlphaFoldDB" id="B1KES4"/>
<dbReference type="eggNOG" id="ENOG5031H3S">
    <property type="taxonomic scope" value="Bacteria"/>
</dbReference>
<dbReference type="EMBL" id="CP000961">
    <property type="protein sequence ID" value="ACA88089.1"/>
    <property type="molecule type" value="Genomic_DNA"/>
</dbReference>
<keyword evidence="2" id="KW-1185">Reference proteome</keyword>
<protein>
    <submittedName>
        <fullName evidence="1">Uncharacterized protein</fullName>
    </submittedName>
</protein>
<dbReference type="RefSeq" id="WP_012326419.1">
    <property type="nucleotide sequence ID" value="NC_010506.1"/>
</dbReference>
<dbReference type="Proteomes" id="UP000002168">
    <property type="component" value="Chromosome"/>
</dbReference>
<proteinExistence type="predicted"/>
<reference evidence="1 2" key="1">
    <citation type="submission" date="2008-02" db="EMBL/GenBank/DDBJ databases">
        <title>Complete sequence of Shewanella woodyi ATCC 51908.</title>
        <authorList>
            <consortium name="US DOE Joint Genome Institute"/>
            <person name="Copeland A."/>
            <person name="Lucas S."/>
            <person name="Lapidus A."/>
            <person name="Glavina del Rio T."/>
            <person name="Dalin E."/>
            <person name="Tice H."/>
            <person name="Bruce D."/>
            <person name="Goodwin L."/>
            <person name="Pitluck S."/>
            <person name="Sims D."/>
            <person name="Brettin T."/>
            <person name="Detter J.C."/>
            <person name="Han C."/>
            <person name="Kuske C.R."/>
            <person name="Schmutz J."/>
            <person name="Larimer F."/>
            <person name="Land M."/>
            <person name="Hauser L."/>
            <person name="Kyrpides N."/>
            <person name="Lykidis A."/>
            <person name="Zhao J.-S."/>
            <person name="Richardson P."/>
        </authorList>
    </citation>
    <scope>NUCLEOTIDE SEQUENCE [LARGE SCALE GENOMIC DNA]</scope>
    <source>
        <strain evidence="2">ATCC 51908 / MS32</strain>
    </source>
</reference>